<evidence type="ECO:0000313" key="11">
    <source>
        <dbReference type="EMBL" id="RBW54434.1"/>
    </source>
</evidence>
<keyword evidence="11" id="KW-0282">Flagellum</keyword>
<dbReference type="Proteomes" id="UP000252706">
    <property type="component" value="Unassembled WGS sequence"/>
</dbReference>
<dbReference type="OrthoDB" id="7619358at2"/>
<comment type="similarity">
    <text evidence="3 10">Belongs to the FliL family.</text>
</comment>
<keyword evidence="7 10" id="KW-0283">Flagellar rotation</keyword>
<comment type="function">
    <text evidence="1 10">Controls the rotational direction of flagella during chemotaxis.</text>
</comment>
<name>A0A366WW97_9RHOB</name>
<evidence type="ECO:0000256" key="4">
    <source>
        <dbReference type="ARBA" id="ARBA00022475"/>
    </source>
</evidence>
<keyword evidence="8 10" id="KW-1133">Transmembrane helix</keyword>
<keyword evidence="6 10" id="KW-0812">Transmembrane</keyword>
<evidence type="ECO:0000256" key="2">
    <source>
        <dbReference type="ARBA" id="ARBA00004162"/>
    </source>
</evidence>
<dbReference type="GO" id="GO:0005886">
    <property type="term" value="C:plasma membrane"/>
    <property type="evidence" value="ECO:0007669"/>
    <property type="project" value="UniProtKB-SubCell"/>
</dbReference>
<reference evidence="11 12" key="1">
    <citation type="submission" date="2018-07" db="EMBL/GenBank/DDBJ databases">
        <title>Modular assembly of carbohydrate-degrading microbial communities in the ocean.</title>
        <authorList>
            <person name="Enke T.N."/>
            <person name="Datta M.S."/>
            <person name="Schwartzman J.A."/>
            <person name="Cermak N."/>
            <person name="Schmitz D.A."/>
            <person name="Barrere J."/>
            <person name="Cordero O.X."/>
        </authorList>
    </citation>
    <scope>NUCLEOTIDE SEQUENCE [LARGE SCALE GENOMIC DNA]</scope>
    <source>
        <strain evidence="11 12">C3M10</strain>
    </source>
</reference>
<keyword evidence="10" id="KW-0997">Cell inner membrane</keyword>
<dbReference type="InterPro" id="IPR005503">
    <property type="entry name" value="FliL"/>
</dbReference>
<protein>
    <recommendedName>
        <fullName evidence="10">Flagellar protein FliL</fullName>
    </recommendedName>
</protein>
<sequence>MTDATIEDELEPQKSSKTGLFLGLGLALAGAGGGYYATISGLIPLGESHATKADNKDPDSHGSAMATTAAQDIAFVDLPPIMISLTGGGDLRHLRFHAQLEVASSAASNVEKITPRIIDVLNGYLRALELSDLRDPKSLARLRGQMLRRVSLVAGEGNVRDLLVMEFVLN</sequence>
<dbReference type="Pfam" id="PF03748">
    <property type="entry name" value="FliL"/>
    <property type="match status" value="1"/>
</dbReference>
<dbReference type="GO" id="GO:0071973">
    <property type="term" value="P:bacterial-type flagellum-dependent cell motility"/>
    <property type="evidence" value="ECO:0007669"/>
    <property type="project" value="InterPro"/>
</dbReference>
<dbReference type="GO" id="GO:0009425">
    <property type="term" value="C:bacterial-type flagellum basal body"/>
    <property type="evidence" value="ECO:0007669"/>
    <property type="project" value="InterPro"/>
</dbReference>
<keyword evidence="5 10" id="KW-0145">Chemotaxis</keyword>
<keyword evidence="4" id="KW-1003">Cell membrane</keyword>
<evidence type="ECO:0000256" key="7">
    <source>
        <dbReference type="ARBA" id="ARBA00022779"/>
    </source>
</evidence>
<comment type="subcellular location">
    <subcellularLocation>
        <location evidence="10">Cell inner membrane</location>
    </subcellularLocation>
    <subcellularLocation>
        <location evidence="2">Cell membrane</location>
        <topology evidence="2">Single-pass membrane protein</topology>
    </subcellularLocation>
</comment>
<keyword evidence="11" id="KW-0969">Cilium</keyword>
<feature type="transmembrane region" description="Helical" evidence="10">
    <location>
        <begin position="20"/>
        <end position="43"/>
    </location>
</feature>
<evidence type="ECO:0000256" key="3">
    <source>
        <dbReference type="ARBA" id="ARBA00008281"/>
    </source>
</evidence>
<accession>A0A366WW97</accession>
<evidence type="ECO:0000256" key="10">
    <source>
        <dbReference type="RuleBase" id="RU364125"/>
    </source>
</evidence>
<dbReference type="EMBL" id="QOCE01000031">
    <property type="protein sequence ID" value="RBW54434.1"/>
    <property type="molecule type" value="Genomic_DNA"/>
</dbReference>
<dbReference type="AlphaFoldDB" id="A0A366WW97"/>
<proteinExistence type="inferred from homology"/>
<dbReference type="RefSeq" id="WP_113823569.1">
    <property type="nucleotide sequence ID" value="NZ_QOCE01000031.1"/>
</dbReference>
<evidence type="ECO:0000256" key="9">
    <source>
        <dbReference type="ARBA" id="ARBA00023136"/>
    </source>
</evidence>
<gene>
    <name evidence="11" type="ORF">DS909_11335</name>
</gene>
<evidence type="ECO:0000256" key="5">
    <source>
        <dbReference type="ARBA" id="ARBA00022500"/>
    </source>
</evidence>
<dbReference type="GO" id="GO:0006935">
    <property type="term" value="P:chemotaxis"/>
    <property type="evidence" value="ECO:0007669"/>
    <property type="project" value="UniProtKB-KW"/>
</dbReference>
<evidence type="ECO:0000256" key="8">
    <source>
        <dbReference type="ARBA" id="ARBA00022989"/>
    </source>
</evidence>
<organism evidence="11 12">
    <name type="scientific">Phaeobacter gallaeciensis</name>
    <dbReference type="NCBI Taxonomy" id="60890"/>
    <lineage>
        <taxon>Bacteria</taxon>
        <taxon>Pseudomonadati</taxon>
        <taxon>Pseudomonadota</taxon>
        <taxon>Alphaproteobacteria</taxon>
        <taxon>Rhodobacterales</taxon>
        <taxon>Roseobacteraceae</taxon>
        <taxon>Phaeobacter</taxon>
    </lineage>
</organism>
<evidence type="ECO:0000256" key="6">
    <source>
        <dbReference type="ARBA" id="ARBA00022692"/>
    </source>
</evidence>
<keyword evidence="9 10" id="KW-0472">Membrane</keyword>
<evidence type="ECO:0000313" key="12">
    <source>
        <dbReference type="Proteomes" id="UP000252706"/>
    </source>
</evidence>
<comment type="caution">
    <text evidence="11">The sequence shown here is derived from an EMBL/GenBank/DDBJ whole genome shotgun (WGS) entry which is preliminary data.</text>
</comment>
<evidence type="ECO:0000256" key="1">
    <source>
        <dbReference type="ARBA" id="ARBA00002254"/>
    </source>
</evidence>
<keyword evidence="11" id="KW-0966">Cell projection</keyword>